<gene>
    <name evidence="1" type="ORF">CY34DRAFT_345884</name>
</gene>
<keyword evidence="2" id="KW-1185">Reference proteome</keyword>
<evidence type="ECO:0000313" key="1">
    <source>
        <dbReference type="EMBL" id="KIK39252.1"/>
    </source>
</evidence>
<reference evidence="1 2" key="1">
    <citation type="submission" date="2014-04" db="EMBL/GenBank/DDBJ databases">
        <authorList>
            <consortium name="DOE Joint Genome Institute"/>
            <person name="Kuo A."/>
            <person name="Ruytinx J."/>
            <person name="Rineau F."/>
            <person name="Colpaert J."/>
            <person name="Kohler A."/>
            <person name="Nagy L.G."/>
            <person name="Floudas D."/>
            <person name="Copeland A."/>
            <person name="Barry K.W."/>
            <person name="Cichocki N."/>
            <person name="Veneault-Fourrey C."/>
            <person name="LaButti K."/>
            <person name="Lindquist E.A."/>
            <person name="Lipzen A."/>
            <person name="Lundell T."/>
            <person name="Morin E."/>
            <person name="Murat C."/>
            <person name="Sun H."/>
            <person name="Tunlid A."/>
            <person name="Henrissat B."/>
            <person name="Grigoriev I.V."/>
            <person name="Hibbett D.S."/>
            <person name="Martin F."/>
            <person name="Nordberg H.P."/>
            <person name="Cantor M.N."/>
            <person name="Hua S.X."/>
        </authorList>
    </citation>
    <scope>NUCLEOTIDE SEQUENCE [LARGE SCALE GENOMIC DNA]</scope>
    <source>
        <strain evidence="1 2">UH-Slu-Lm8-n1</strain>
    </source>
</reference>
<dbReference type="EMBL" id="KN835351">
    <property type="protein sequence ID" value="KIK39252.1"/>
    <property type="molecule type" value="Genomic_DNA"/>
</dbReference>
<dbReference type="AlphaFoldDB" id="A0A0D0AXZ4"/>
<dbReference type="Proteomes" id="UP000054485">
    <property type="component" value="Unassembled WGS sequence"/>
</dbReference>
<organism evidence="1 2">
    <name type="scientific">Suillus luteus UH-Slu-Lm8-n1</name>
    <dbReference type="NCBI Taxonomy" id="930992"/>
    <lineage>
        <taxon>Eukaryota</taxon>
        <taxon>Fungi</taxon>
        <taxon>Dikarya</taxon>
        <taxon>Basidiomycota</taxon>
        <taxon>Agaricomycotina</taxon>
        <taxon>Agaricomycetes</taxon>
        <taxon>Agaricomycetidae</taxon>
        <taxon>Boletales</taxon>
        <taxon>Suillineae</taxon>
        <taxon>Suillaceae</taxon>
        <taxon>Suillus</taxon>
    </lineage>
</organism>
<proteinExistence type="predicted"/>
<sequence>MMLDHALHISSDRSEWCLHAIGEHTYAVHWVGNSYCGRHRCLFPGPLSRWHEPPRTKIHCIACYSHSCPAFQWCRKVLNSIYDMYFADEGCPVLPTASERSRLEETTLKLALVQLASDSRWLPTSSCVLVIPREE</sequence>
<accession>A0A0D0AXZ4</accession>
<dbReference type="OrthoDB" id="3163863at2759"/>
<dbReference type="HOGENOM" id="CLU_1887136_0_0_1"/>
<name>A0A0D0AXZ4_9AGAM</name>
<protein>
    <submittedName>
        <fullName evidence="1">Uncharacterized protein</fullName>
    </submittedName>
</protein>
<reference evidence="2" key="2">
    <citation type="submission" date="2015-01" db="EMBL/GenBank/DDBJ databases">
        <title>Evolutionary Origins and Diversification of the Mycorrhizal Mutualists.</title>
        <authorList>
            <consortium name="DOE Joint Genome Institute"/>
            <consortium name="Mycorrhizal Genomics Consortium"/>
            <person name="Kohler A."/>
            <person name="Kuo A."/>
            <person name="Nagy L.G."/>
            <person name="Floudas D."/>
            <person name="Copeland A."/>
            <person name="Barry K.W."/>
            <person name="Cichocki N."/>
            <person name="Veneault-Fourrey C."/>
            <person name="LaButti K."/>
            <person name="Lindquist E.A."/>
            <person name="Lipzen A."/>
            <person name="Lundell T."/>
            <person name="Morin E."/>
            <person name="Murat C."/>
            <person name="Riley R."/>
            <person name="Ohm R."/>
            <person name="Sun H."/>
            <person name="Tunlid A."/>
            <person name="Henrissat B."/>
            <person name="Grigoriev I.V."/>
            <person name="Hibbett D.S."/>
            <person name="Martin F."/>
        </authorList>
    </citation>
    <scope>NUCLEOTIDE SEQUENCE [LARGE SCALE GENOMIC DNA]</scope>
    <source>
        <strain evidence="2">UH-Slu-Lm8-n1</strain>
    </source>
</reference>
<dbReference type="InParanoid" id="A0A0D0AXZ4"/>
<evidence type="ECO:0000313" key="2">
    <source>
        <dbReference type="Proteomes" id="UP000054485"/>
    </source>
</evidence>